<dbReference type="EMBL" id="FOUE01000002">
    <property type="protein sequence ID" value="SFM13105.1"/>
    <property type="molecule type" value="Genomic_DNA"/>
</dbReference>
<dbReference type="RefSeq" id="WP_092021105.1">
    <property type="nucleotide sequence ID" value="NZ_FOUE01000002.1"/>
</dbReference>
<sequence>MGRPYQALLAIGVSALMLAGCNDSSDSEPSGSAGTEQPGTPDQEFVAAPSSELAPAFIVRPYLQAPDTDAMTVMFETGDLEPQVWVRPFGSGEAFAEVAAEVASDDGLVYRARVTGLVSNTLYEYYVLTAGEDGSRRVTQAFAFKTWPNPGDGVTDATFIALSDTQLDREIYEPVLRNIVNQGLMVEECQRDQPVTCAEKVRGITISGDVVNIGGTRDQWRDELFGRMSEITPYVPLITVPGNHDYGGNAELELYKTYMEPPRNGSANFEEHWYYLDFLDLRLIGLDSYPISGSHGNYNQQTLTIQRQWLRDVLANAEMEAKQFVVGMFHHGCLSEMWTAGESIGSCELVSDLEQFSQDTGAISGHFFGHTHAYSRGQSIDVPHLWLNAATASGYIEPLNDWSHQLTQVRDYDTFEVSRSEFGYNVVTLAFGQERRLTLERKKGGADNDTGFEVVDRVEFQPRFNDSFPIATAGDGDEQVMRVNLGIQVADPERVREVHWQISESEDFSGTIYDIWGNETRVQNIHYDDAAKVEGDEYLGYRSINTQDGADIFALDLSGLLACRSIRPGADAYYRWHKPSLEQNTHDSSDDPYSGTLWPKLTIWPAKTYYWRARVRDEVMSWSIWSPVYQLSTSLFYPPRICS</sequence>
<evidence type="ECO:0000313" key="6">
    <source>
        <dbReference type="Proteomes" id="UP000198519"/>
    </source>
</evidence>
<dbReference type="AlphaFoldDB" id="A0A1I4NCJ0"/>
<keyword evidence="6" id="KW-1185">Reference proteome</keyword>
<dbReference type="SUPFAM" id="SSF49363">
    <property type="entry name" value="Purple acid phosphatase, N-terminal domain"/>
    <property type="match status" value="1"/>
</dbReference>
<accession>A0A1I4NCJ0</accession>
<dbReference type="Proteomes" id="UP000198519">
    <property type="component" value="Unassembled WGS sequence"/>
</dbReference>
<dbReference type="InterPro" id="IPR029052">
    <property type="entry name" value="Metallo-depent_PP-like"/>
</dbReference>
<feature type="compositionally biased region" description="Polar residues" evidence="2">
    <location>
        <begin position="22"/>
        <end position="40"/>
    </location>
</feature>
<dbReference type="Pfam" id="PF00149">
    <property type="entry name" value="Metallophos"/>
    <property type="match status" value="1"/>
</dbReference>
<feature type="signal peptide" evidence="3">
    <location>
        <begin position="1"/>
        <end position="19"/>
    </location>
</feature>
<dbReference type="InterPro" id="IPR004843">
    <property type="entry name" value="Calcineurin-like_PHP"/>
</dbReference>
<evidence type="ECO:0000313" key="5">
    <source>
        <dbReference type="EMBL" id="SFM13105.1"/>
    </source>
</evidence>
<feature type="chain" id="PRO_5011481860" evidence="3">
    <location>
        <begin position="20"/>
        <end position="643"/>
    </location>
</feature>
<dbReference type="PANTHER" id="PTHR22953">
    <property type="entry name" value="ACID PHOSPHATASE RELATED"/>
    <property type="match status" value="1"/>
</dbReference>
<dbReference type="GO" id="GO:0046872">
    <property type="term" value="F:metal ion binding"/>
    <property type="evidence" value="ECO:0007669"/>
    <property type="project" value="InterPro"/>
</dbReference>
<proteinExistence type="predicted"/>
<dbReference type="SUPFAM" id="SSF56300">
    <property type="entry name" value="Metallo-dependent phosphatases"/>
    <property type="match status" value="1"/>
</dbReference>
<dbReference type="PANTHER" id="PTHR22953:SF153">
    <property type="entry name" value="PURPLE ACID PHOSPHATASE"/>
    <property type="match status" value="1"/>
</dbReference>
<organism evidence="5 6">
    <name type="scientific">Marinobacter zhejiangensis</name>
    <dbReference type="NCBI Taxonomy" id="488535"/>
    <lineage>
        <taxon>Bacteria</taxon>
        <taxon>Pseudomonadati</taxon>
        <taxon>Pseudomonadota</taxon>
        <taxon>Gammaproteobacteria</taxon>
        <taxon>Pseudomonadales</taxon>
        <taxon>Marinobacteraceae</taxon>
        <taxon>Marinobacter</taxon>
    </lineage>
</organism>
<evidence type="ECO:0000256" key="2">
    <source>
        <dbReference type="SAM" id="MobiDB-lite"/>
    </source>
</evidence>
<dbReference type="GO" id="GO:0003993">
    <property type="term" value="F:acid phosphatase activity"/>
    <property type="evidence" value="ECO:0007669"/>
    <property type="project" value="InterPro"/>
</dbReference>
<dbReference type="InterPro" id="IPR039331">
    <property type="entry name" value="PAPs-like"/>
</dbReference>
<protein>
    <submittedName>
        <fullName evidence="5">Calcineurin-like phosphoesterase</fullName>
    </submittedName>
</protein>
<keyword evidence="1 3" id="KW-0732">Signal</keyword>
<evidence type="ECO:0000259" key="4">
    <source>
        <dbReference type="Pfam" id="PF00149"/>
    </source>
</evidence>
<dbReference type="Gene3D" id="3.60.21.10">
    <property type="match status" value="1"/>
</dbReference>
<gene>
    <name evidence="5" type="ORF">SAMN04487963_1287</name>
</gene>
<dbReference type="InterPro" id="IPR008963">
    <property type="entry name" value="Purple_acid_Pase-like_N"/>
</dbReference>
<feature type="domain" description="Calcineurin-like phosphoesterase" evidence="4">
    <location>
        <begin position="160"/>
        <end position="374"/>
    </location>
</feature>
<reference evidence="6" key="1">
    <citation type="submission" date="2016-10" db="EMBL/GenBank/DDBJ databases">
        <authorList>
            <person name="Varghese N."/>
            <person name="Submissions S."/>
        </authorList>
    </citation>
    <scope>NUCLEOTIDE SEQUENCE [LARGE SCALE GENOMIC DNA]</scope>
    <source>
        <strain evidence="6">CGMCC 1.7061</strain>
    </source>
</reference>
<evidence type="ECO:0000256" key="3">
    <source>
        <dbReference type="SAM" id="SignalP"/>
    </source>
</evidence>
<evidence type="ECO:0000256" key="1">
    <source>
        <dbReference type="ARBA" id="ARBA00022729"/>
    </source>
</evidence>
<dbReference type="PROSITE" id="PS51257">
    <property type="entry name" value="PROKAR_LIPOPROTEIN"/>
    <property type="match status" value="1"/>
</dbReference>
<dbReference type="OrthoDB" id="9809781at2"/>
<name>A0A1I4NCJ0_9GAMM</name>
<dbReference type="STRING" id="488535.SAMN04487963_1287"/>
<feature type="region of interest" description="Disordered" evidence="2">
    <location>
        <begin position="22"/>
        <end position="45"/>
    </location>
</feature>